<keyword evidence="2" id="KW-1185">Reference proteome</keyword>
<dbReference type="EMBL" id="JAEAOA010001233">
    <property type="protein sequence ID" value="KAK3585717.1"/>
    <property type="molecule type" value="Genomic_DNA"/>
</dbReference>
<reference evidence="1" key="1">
    <citation type="journal article" date="2021" name="Genome Biol. Evol.">
        <title>A High-Quality Reference Genome for a Parasitic Bivalve with Doubly Uniparental Inheritance (Bivalvia: Unionida).</title>
        <authorList>
            <person name="Smith C.H."/>
        </authorList>
    </citation>
    <scope>NUCLEOTIDE SEQUENCE</scope>
    <source>
        <strain evidence="1">CHS0354</strain>
    </source>
</reference>
<gene>
    <name evidence="1" type="ORF">CHS0354_020285</name>
</gene>
<dbReference type="AlphaFoldDB" id="A0AAE0S5R6"/>
<reference evidence="1" key="3">
    <citation type="submission" date="2023-05" db="EMBL/GenBank/DDBJ databases">
        <authorList>
            <person name="Smith C.H."/>
        </authorList>
    </citation>
    <scope>NUCLEOTIDE SEQUENCE</scope>
    <source>
        <strain evidence="1">CHS0354</strain>
        <tissue evidence="1">Mantle</tissue>
    </source>
</reference>
<dbReference type="Proteomes" id="UP001195483">
    <property type="component" value="Unassembled WGS sequence"/>
</dbReference>
<organism evidence="1 2">
    <name type="scientific">Potamilus streckersoni</name>
    <dbReference type="NCBI Taxonomy" id="2493646"/>
    <lineage>
        <taxon>Eukaryota</taxon>
        <taxon>Metazoa</taxon>
        <taxon>Spiralia</taxon>
        <taxon>Lophotrochozoa</taxon>
        <taxon>Mollusca</taxon>
        <taxon>Bivalvia</taxon>
        <taxon>Autobranchia</taxon>
        <taxon>Heteroconchia</taxon>
        <taxon>Palaeoheterodonta</taxon>
        <taxon>Unionida</taxon>
        <taxon>Unionoidea</taxon>
        <taxon>Unionidae</taxon>
        <taxon>Ambleminae</taxon>
        <taxon>Lampsilini</taxon>
        <taxon>Potamilus</taxon>
    </lineage>
</organism>
<sequence length="130" mass="14638">MDDIMDKTEVAIDPYFVIMHVSGSTDHKNYAEVGRIFASAIWQVFLNLVQLIVTVLPKIPERLQCSLDRDPSVNVHIPGFSPGYNLAQGECLYSSLSYLWTGNMNQMVHIFRIGSAAHAALHIEHNLRKV</sequence>
<proteinExistence type="predicted"/>
<accession>A0AAE0S5R6</accession>
<comment type="caution">
    <text evidence="1">The sequence shown here is derived from an EMBL/GenBank/DDBJ whole genome shotgun (WGS) entry which is preliminary data.</text>
</comment>
<name>A0AAE0S5R6_9BIVA</name>
<reference evidence="1" key="2">
    <citation type="journal article" date="2021" name="Genome Biol. Evol.">
        <title>Developing a high-quality reference genome for a parasitic bivalve with doubly uniparental inheritance (Bivalvia: Unionida).</title>
        <authorList>
            <person name="Smith C.H."/>
        </authorList>
    </citation>
    <scope>NUCLEOTIDE SEQUENCE</scope>
    <source>
        <strain evidence="1">CHS0354</strain>
        <tissue evidence="1">Mantle</tissue>
    </source>
</reference>
<evidence type="ECO:0000313" key="1">
    <source>
        <dbReference type="EMBL" id="KAK3585717.1"/>
    </source>
</evidence>
<protein>
    <submittedName>
        <fullName evidence="1">Uncharacterized protein</fullName>
    </submittedName>
</protein>
<evidence type="ECO:0000313" key="2">
    <source>
        <dbReference type="Proteomes" id="UP001195483"/>
    </source>
</evidence>